<keyword evidence="7" id="KW-0833">Ubl conjugation pathway</keyword>
<dbReference type="PANTHER" id="PTHR22937">
    <property type="entry name" value="E3 UBIQUITIN-PROTEIN LIGASE RNF165"/>
    <property type="match status" value="1"/>
</dbReference>
<evidence type="ECO:0000256" key="7">
    <source>
        <dbReference type="ARBA" id="ARBA00022786"/>
    </source>
</evidence>
<dbReference type="GO" id="GO:0061630">
    <property type="term" value="F:ubiquitin protein ligase activity"/>
    <property type="evidence" value="ECO:0007669"/>
    <property type="project" value="UniProtKB-EC"/>
</dbReference>
<dbReference type="InterPro" id="IPR013083">
    <property type="entry name" value="Znf_RING/FYVE/PHD"/>
</dbReference>
<keyword evidence="5" id="KW-0479">Metal-binding</keyword>
<dbReference type="GO" id="GO:0043161">
    <property type="term" value="P:proteasome-mediated ubiquitin-dependent protein catabolic process"/>
    <property type="evidence" value="ECO:0007669"/>
    <property type="project" value="UniProtKB-ARBA"/>
</dbReference>
<dbReference type="GO" id="GO:0010228">
    <property type="term" value="P:vegetative to reproductive phase transition of meristem"/>
    <property type="evidence" value="ECO:0007669"/>
    <property type="project" value="UniProtKB-ARBA"/>
</dbReference>
<dbReference type="InterPro" id="IPR045191">
    <property type="entry name" value="MBR1/2-like"/>
</dbReference>
<dbReference type="PROSITE" id="PS50089">
    <property type="entry name" value="ZF_RING_2"/>
    <property type="match status" value="1"/>
</dbReference>
<dbReference type="PANTHER" id="PTHR22937:SF212">
    <property type="entry name" value="RING-TYPE E3 UBIQUITIN TRANSFERASE"/>
    <property type="match status" value="1"/>
</dbReference>
<keyword evidence="8" id="KW-0862">Zinc</keyword>
<keyword evidence="12" id="KW-1185">Reference proteome</keyword>
<feature type="domain" description="RING-type" evidence="10">
    <location>
        <begin position="129"/>
        <end position="170"/>
    </location>
</feature>
<gene>
    <name evidence="11" type="ORF">EPI10_010452</name>
</gene>
<dbReference type="EMBL" id="SMMG02000004">
    <property type="protein sequence ID" value="KAA3476471.1"/>
    <property type="molecule type" value="Genomic_DNA"/>
</dbReference>
<evidence type="ECO:0000256" key="8">
    <source>
        <dbReference type="ARBA" id="ARBA00022833"/>
    </source>
</evidence>
<evidence type="ECO:0000256" key="9">
    <source>
        <dbReference type="PROSITE-ProRule" id="PRU00175"/>
    </source>
</evidence>
<dbReference type="SMART" id="SM00184">
    <property type="entry name" value="RING"/>
    <property type="match status" value="1"/>
</dbReference>
<reference evidence="12" key="1">
    <citation type="journal article" date="2019" name="Plant Biotechnol. J.">
        <title>Genome sequencing of the Australian wild diploid species Gossypium australe highlights disease resistance and delayed gland morphogenesis.</title>
        <authorList>
            <person name="Cai Y."/>
            <person name="Cai X."/>
            <person name="Wang Q."/>
            <person name="Wang P."/>
            <person name="Zhang Y."/>
            <person name="Cai C."/>
            <person name="Xu Y."/>
            <person name="Wang K."/>
            <person name="Zhou Z."/>
            <person name="Wang C."/>
            <person name="Geng S."/>
            <person name="Li B."/>
            <person name="Dong Q."/>
            <person name="Hou Y."/>
            <person name="Wang H."/>
            <person name="Ai P."/>
            <person name="Liu Z."/>
            <person name="Yi F."/>
            <person name="Sun M."/>
            <person name="An G."/>
            <person name="Cheng J."/>
            <person name="Zhang Y."/>
            <person name="Shi Q."/>
            <person name="Xie Y."/>
            <person name="Shi X."/>
            <person name="Chang Y."/>
            <person name="Huang F."/>
            <person name="Chen Y."/>
            <person name="Hong S."/>
            <person name="Mi L."/>
            <person name="Sun Q."/>
            <person name="Zhang L."/>
            <person name="Zhou B."/>
            <person name="Peng R."/>
            <person name="Zhang X."/>
            <person name="Liu F."/>
        </authorList>
    </citation>
    <scope>NUCLEOTIDE SEQUENCE [LARGE SCALE GENOMIC DNA]</scope>
    <source>
        <strain evidence="12">cv. PA1801</strain>
    </source>
</reference>
<dbReference type="GO" id="GO:0008270">
    <property type="term" value="F:zinc ion binding"/>
    <property type="evidence" value="ECO:0007669"/>
    <property type="project" value="UniProtKB-KW"/>
</dbReference>
<dbReference type="Pfam" id="PF13639">
    <property type="entry name" value="zf-RING_2"/>
    <property type="match status" value="1"/>
</dbReference>
<accession>A0A5B6W4C4</accession>
<evidence type="ECO:0000256" key="5">
    <source>
        <dbReference type="ARBA" id="ARBA00022723"/>
    </source>
</evidence>
<comment type="caution">
    <text evidence="11">The sequence shown here is derived from an EMBL/GenBank/DDBJ whole genome shotgun (WGS) entry which is preliminary data.</text>
</comment>
<evidence type="ECO:0000313" key="11">
    <source>
        <dbReference type="EMBL" id="KAA3476471.1"/>
    </source>
</evidence>
<evidence type="ECO:0000256" key="2">
    <source>
        <dbReference type="ARBA" id="ARBA00004906"/>
    </source>
</evidence>
<evidence type="ECO:0000259" key="10">
    <source>
        <dbReference type="PROSITE" id="PS50089"/>
    </source>
</evidence>
<protein>
    <recommendedName>
        <fullName evidence="3">RING-type E3 ubiquitin transferase</fullName>
        <ecNumber evidence="3">2.3.2.27</ecNumber>
    </recommendedName>
</protein>
<evidence type="ECO:0000256" key="1">
    <source>
        <dbReference type="ARBA" id="ARBA00000900"/>
    </source>
</evidence>
<comment type="catalytic activity">
    <reaction evidence="1">
        <text>S-ubiquitinyl-[E2 ubiquitin-conjugating enzyme]-L-cysteine + [acceptor protein]-L-lysine = [E2 ubiquitin-conjugating enzyme]-L-cysteine + N(6)-ubiquitinyl-[acceptor protein]-L-lysine.</text>
        <dbReference type="EC" id="2.3.2.27"/>
    </reaction>
</comment>
<dbReference type="Proteomes" id="UP000325315">
    <property type="component" value="Unassembled WGS sequence"/>
</dbReference>
<dbReference type="EC" id="2.3.2.27" evidence="3"/>
<keyword evidence="6 9" id="KW-0863">Zinc-finger</keyword>
<sequence>MVQIRNVLDLMRRGENLRFELPFFKFGLLRAMDCHFVGPQVLFTDKNLLVTRQDVVILDQSAFFGVGDIHDRHRDMRLDVDNMSYEELLALEERIGNVNTGLSEEMISNQLKRRKYSSVPGTQLETEPCCVCQEEYTNGEDLGTLECGHDFHADCIKQWLMHKNLCPICKTTVLEFSFFMYGSSAHWRHKLLNLSLHFEVTCMAFCSFCHCIKHKFTKLFLSWRWSIATYGALDSTPPHPITPLPPPTPTK</sequence>
<dbReference type="OrthoDB" id="8062037at2759"/>
<dbReference type="SUPFAM" id="SSF57850">
    <property type="entry name" value="RING/U-box"/>
    <property type="match status" value="1"/>
</dbReference>
<organism evidence="11 12">
    <name type="scientific">Gossypium australe</name>
    <dbReference type="NCBI Taxonomy" id="47621"/>
    <lineage>
        <taxon>Eukaryota</taxon>
        <taxon>Viridiplantae</taxon>
        <taxon>Streptophyta</taxon>
        <taxon>Embryophyta</taxon>
        <taxon>Tracheophyta</taxon>
        <taxon>Spermatophyta</taxon>
        <taxon>Magnoliopsida</taxon>
        <taxon>eudicotyledons</taxon>
        <taxon>Gunneridae</taxon>
        <taxon>Pentapetalae</taxon>
        <taxon>rosids</taxon>
        <taxon>malvids</taxon>
        <taxon>Malvales</taxon>
        <taxon>Malvaceae</taxon>
        <taxon>Malvoideae</taxon>
        <taxon>Gossypium</taxon>
    </lineage>
</organism>
<evidence type="ECO:0000256" key="4">
    <source>
        <dbReference type="ARBA" id="ARBA00022679"/>
    </source>
</evidence>
<keyword evidence="4" id="KW-0808">Transferase</keyword>
<name>A0A5B6W4C4_9ROSI</name>
<evidence type="ECO:0000256" key="3">
    <source>
        <dbReference type="ARBA" id="ARBA00012483"/>
    </source>
</evidence>
<dbReference type="AlphaFoldDB" id="A0A5B6W4C4"/>
<comment type="pathway">
    <text evidence="2">Protein modification; protein ubiquitination.</text>
</comment>
<evidence type="ECO:0000256" key="6">
    <source>
        <dbReference type="ARBA" id="ARBA00022771"/>
    </source>
</evidence>
<dbReference type="Gene3D" id="3.30.40.10">
    <property type="entry name" value="Zinc/RING finger domain, C3HC4 (zinc finger)"/>
    <property type="match status" value="1"/>
</dbReference>
<dbReference type="FunFam" id="3.30.40.10:FF:000309">
    <property type="entry name" value="E3 ubiquitin-protein ligase MBR2"/>
    <property type="match status" value="1"/>
</dbReference>
<dbReference type="InterPro" id="IPR001841">
    <property type="entry name" value="Znf_RING"/>
</dbReference>
<evidence type="ECO:0000313" key="12">
    <source>
        <dbReference type="Proteomes" id="UP000325315"/>
    </source>
</evidence>
<proteinExistence type="predicted"/>